<evidence type="ECO:0000313" key="5">
    <source>
        <dbReference type="Proteomes" id="UP000199470"/>
    </source>
</evidence>
<evidence type="ECO:0000313" key="4">
    <source>
        <dbReference type="EMBL" id="SFM39577.1"/>
    </source>
</evidence>
<dbReference type="Pfam" id="PF07589">
    <property type="entry name" value="PEP-CTERM"/>
    <property type="match status" value="1"/>
</dbReference>
<name>A0A1I4QHQ8_9BURK</name>
<feature type="domain" description="Ice-binding protein C-terminal" evidence="3">
    <location>
        <begin position="210"/>
        <end position="234"/>
    </location>
</feature>
<protein>
    <submittedName>
        <fullName evidence="4">PEP-CTERM protein-sorting domain-containing protein</fullName>
    </submittedName>
</protein>
<feature type="chain" id="PRO_5011470350" evidence="2">
    <location>
        <begin position="19"/>
        <end position="239"/>
    </location>
</feature>
<keyword evidence="5" id="KW-1185">Reference proteome</keyword>
<dbReference type="AlphaFoldDB" id="A0A1I4QHQ8"/>
<proteinExistence type="predicted"/>
<sequence length="239" mass="24464">MKRLVLLAALTASGLSQAAELYNNGPVVDGNGKSVLAPDADTLGFGNNTNAGLAVADDFSVAAGVKWNVSSLDFYGYQTGATGFTFQNATWSIVSGDVNSGSVVASGVTAVSNGGRVGYRVTETTLNNKQRGIYDAHADVADFTLDAGHYWLRWSLSGSGVSGPWQPPTSDGREGNAAQAGNGDPFTQLVDTGSGLSVELPFAVQGTVSAVPEADTYAMLLAGLGLVGALARRRQAGQA</sequence>
<organism evidence="4 5">
    <name type="scientific">Rugamonas rubra</name>
    <dbReference type="NCBI Taxonomy" id="758825"/>
    <lineage>
        <taxon>Bacteria</taxon>
        <taxon>Pseudomonadati</taxon>
        <taxon>Pseudomonadota</taxon>
        <taxon>Betaproteobacteria</taxon>
        <taxon>Burkholderiales</taxon>
        <taxon>Oxalobacteraceae</taxon>
        <taxon>Telluria group</taxon>
        <taxon>Rugamonas</taxon>
    </lineage>
</organism>
<dbReference type="EMBL" id="FOTW01000019">
    <property type="protein sequence ID" value="SFM39577.1"/>
    <property type="molecule type" value="Genomic_DNA"/>
</dbReference>
<dbReference type="OrthoDB" id="8778383at2"/>
<evidence type="ECO:0000256" key="1">
    <source>
        <dbReference type="SAM" id="MobiDB-lite"/>
    </source>
</evidence>
<gene>
    <name evidence="4" type="ORF">SAMN02982985_03928</name>
</gene>
<reference evidence="4 5" key="1">
    <citation type="submission" date="2016-10" db="EMBL/GenBank/DDBJ databases">
        <authorList>
            <person name="de Groot N.N."/>
        </authorList>
    </citation>
    <scope>NUCLEOTIDE SEQUENCE [LARGE SCALE GENOMIC DNA]</scope>
    <source>
        <strain evidence="4 5">ATCC 43154</strain>
    </source>
</reference>
<dbReference type="RefSeq" id="WP_093389405.1">
    <property type="nucleotide sequence ID" value="NZ_FOTW01000019.1"/>
</dbReference>
<feature type="signal peptide" evidence="2">
    <location>
        <begin position="1"/>
        <end position="18"/>
    </location>
</feature>
<accession>A0A1I4QHQ8</accession>
<feature type="region of interest" description="Disordered" evidence="1">
    <location>
        <begin position="162"/>
        <end position="186"/>
    </location>
</feature>
<dbReference type="InterPro" id="IPR013424">
    <property type="entry name" value="Ice-binding_C"/>
</dbReference>
<evidence type="ECO:0000256" key="2">
    <source>
        <dbReference type="SAM" id="SignalP"/>
    </source>
</evidence>
<dbReference type="Proteomes" id="UP000199470">
    <property type="component" value="Unassembled WGS sequence"/>
</dbReference>
<evidence type="ECO:0000259" key="3">
    <source>
        <dbReference type="Pfam" id="PF07589"/>
    </source>
</evidence>
<keyword evidence="2" id="KW-0732">Signal</keyword>
<dbReference type="STRING" id="758825.SAMN02982985_03928"/>